<sequence length="349" mass="39097">MMGRSPSSEDNGLKKGPWTPEEDRILVDYIRENGHGSWRALPSLAGLNRCGKSCRLRWTNYLRPDIKRGKFSDEEEQSIINLHAVLGNKWSAIASHLPGRTDNEIKNFWNTHLRKKLLQMGIDPVTHKPRTDHLDFLASLPQLLAAANFSNLMNNHPLDINALRLQSDAATLAKLHLLHNMLQALGNSASTIEAMNLISGPTFRGNQLFDELPRINSLLEVNTGNLPFGSFVPHEVTKLQSNFINLEASQQQHQPLLSEYQQQPMKDSPFAANVPTSSTPPPHQLPALISTSPERRPSVENKINPNEISNPSSTSTNFEAWGDLMDDVASDHYWRDIIDQASSQPWTIS</sequence>
<keyword evidence="9" id="KW-1185">Reference proteome</keyword>
<keyword evidence="3" id="KW-0238">DNA-binding</keyword>
<protein>
    <submittedName>
        <fullName evidence="8">Myb domain protein 9</fullName>
    </submittedName>
</protein>
<evidence type="ECO:0000313" key="9">
    <source>
        <dbReference type="Proteomes" id="UP001165190"/>
    </source>
</evidence>
<dbReference type="InterPro" id="IPR001005">
    <property type="entry name" value="SANT/Myb"/>
</dbReference>
<dbReference type="GO" id="GO:0005634">
    <property type="term" value="C:nucleus"/>
    <property type="evidence" value="ECO:0007669"/>
    <property type="project" value="UniProtKB-SubCell"/>
</dbReference>
<dbReference type="FunFam" id="1.10.10.60:FF:000001">
    <property type="entry name" value="MYB-related transcription factor"/>
    <property type="match status" value="1"/>
</dbReference>
<gene>
    <name evidence="8" type="ORF">HRI_000234600</name>
</gene>
<evidence type="ECO:0000256" key="5">
    <source>
        <dbReference type="SAM" id="MobiDB-lite"/>
    </source>
</evidence>
<dbReference type="PROSITE" id="PS51294">
    <property type="entry name" value="HTH_MYB"/>
    <property type="match status" value="2"/>
</dbReference>
<comment type="caution">
    <text evidence="8">The sequence shown here is derived from an EMBL/GenBank/DDBJ whole genome shotgun (WGS) entry which is preliminary data.</text>
</comment>
<dbReference type="InterPro" id="IPR017930">
    <property type="entry name" value="Myb_dom"/>
</dbReference>
<keyword evidence="2" id="KW-0677">Repeat</keyword>
<evidence type="ECO:0000256" key="3">
    <source>
        <dbReference type="ARBA" id="ARBA00023125"/>
    </source>
</evidence>
<dbReference type="SUPFAM" id="SSF46689">
    <property type="entry name" value="Homeodomain-like"/>
    <property type="match status" value="1"/>
</dbReference>
<proteinExistence type="predicted"/>
<dbReference type="OrthoDB" id="2143914at2759"/>
<dbReference type="EMBL" id="BSYR01000003">
    <property type="protein sequence ID" value="GMI65653.1"/>
    <property type="molecule type" value="Genomic_DNA"/>
</dbReference>
<dbReference type="InterPro" id="IPR009057">
    <property type="entry name" value="Homeodomain-like_sf"/>
</dbReference>
<dbReference type="AlphaFoldDB" id="A0A9W7GUT6"/>
<feature type="domain" description="HTH myb-type" evidence="7">
    <location>
        <begin position="63"/>
        <end position="117"/>
    </location>
</feature>
<evidence type="ECO:0000256" key="4">
    <source>
        <dbReference type="ARBA" id="ARBA00023242"/>
    </source>
</evidence>
<accession>A0A9W7GUT6</accession>
<feature type="region of interest" description="Disordered" evidence="5">
    <location>
        <begin position="267"/>
        <end position="315"/>
    </location>
</feature>
<dbReference type="PROSITE" id="PS50090">
    <property type="entry name" value="MYB_LIKE"/>
    <property type="match status" value="2"/>
</dbReference>
<dbReference type="Pfam" id="PF00249">
    <property type="entry name" value="Myb_DNA-binding"/>
    <property type="match status" value="2"/>
</dbReference>
<feature type="domain" description="Myb-like" evidence="6">
    <location>
        <begin position="10"/>
        <end position="62"/>
    </location>
</feature>
<evidence type="ECO:0000259" key="6">
    <source>
        <dbReference type="PROSITE" id="PS50090"/>
    </source>
</evidence>
<reference evidence="8" key="1">
    <citation type="submission" date="2023-05" db="EMBL/GenBank/DDBJ databases">
        <title>Genome and transcriptome analyses reveal genes involved in the formation of fine ridges on petal epidermal cells in Hibiscus trionum.</title>
        <authorList>
            <person name="Koshimizu S."/>
            <person name="Masuda S."/>
            <person name="Ishii T."/>
            <person name="Shirasu K."/>
            <person name="Hoshino A."/>
            <person name="Arita M."/>
        </authorList>
    </citation>
    <scope>NUCLEOTIDE SEQUENCE</scope>
    <source>
        <strain evidence="8">Hamamatsu line</strain>
    </source>
</reference>
<dbReference type="CDD" id="cd00167">
    <property type="entry name" value="SANT"/>
    <property type="match status" value="2"/>
</dbReference>
<dbReference type="InterPro" id="IPR015495">
    <property type="entry name" value="Myb_TF_plants"/>
</dbReference>
<dbReference type="PANTHER" id="PTHR10641:SF1303">
    <property type="entry name" value="MYB TRANSCRIPTION FACTOR"/>
    <property type="match status" value="1"/>
</dbReference>
<evidence type="ECO:0000259" key="7">
    <source>
        <dbReference type="PROSITE" id="PS51294"/>
    </source>
</evidence>
<evidence type="ECO:0000256" key="2">
    <source>
        <dbReference type="ARBA" id="ARBA00022737"/>
    </source>
</evidence>
<feature type="compositionally biased region" description="Polar residues" evidence="5">
    <location>
        <begin position="301"/>
        <end position="315"/>
    </location>
</feature>
<comment type="subcellular location">
    <subcellularLocation>
        <location evidence="1">Nucleus</location>
    </subcellularLocation>
</comment>
<organism evidence="8 9">
    <name type="scientific">Hibiscus trionum</name>
    <name type="common">Flower of an hour</name>
    <dbReference type="NCBI Taxonomy" id="183268"/>
    <lineage>
        <taxon>Eukaryota</taxon>
        <taxon>Viridiplantae</taxon>
        <taxon>Streptophyta</taxon>
        <taxon>Embryophyta</taxon>
        <taxon>Tracheophyta</taxon>
        <taxon>Spermatophyta</taxon>
        <taxon>Magnoliopsida</taxon>
        <taxon>eudicotyledons</taxon>
        <taxon>Gunneridae</taxon>
        <taxon>Pentapetalae</taxon>
        <taxon>rosids</taxon>
        <taxon>malvids</taxon>
        <taxon>Malvales</taxon>
        <taxon>Malvaceae</taxon>
        <taxon>Malvoideae</taxon>
        <taxon>Hibiscus</taxon>
    </lineage>
</organism>
<dbReference type="PANTHER" id="PTHR10641">
    <property type="entry name" value="MYB FAMILY TRANSCRIPTION FACTOR"/>
    <property type="match status" value="1"/>
</dbReference>
<dbReference type="GO" id="GO:0003677">
    <property type="term" value="F:DNA binding"/>
    <property type="evidence" value="ECO:0007669"/>
    <property type="project" value="UniProtKB-KW"/>
</dbReference>
<dbReference type="FunFam" id="1.10.10.60:FF:000349">
    <property type="entry name" value="Transcription factor MYB39"/>
    <property type="match status" value="1"/>
</dbReference>
<name>A0A9W7GUT6_HIBTR</name>
<keyword evidence="4" id="KW-0539">Nucleus</keyword>
<feature type="domain" description="HTH myb-type" evidence="7">
    <location>
        <begin position="10"/>
        <end position="62"/>
    </location>
</feature>
<feature type="domain" description="Myb-like" evidence="6">
    <location>
        <begin position="63"/>
        <end position="113"/>
    </location>
</feature>
<dbReference type="Proteomes" id="UP001165190">
    <property type="component" value="Unassembled WGS sequence"/>
</dbReference>
<dbReference type="SMART" id="SM00717">
    <property type="entry name" value="SANT"/>
    <property type="match status" value="2"/>
</dbReference>
<dbReference type="Gene3D" id="1.10.10.60">
    <property type="entry name" value="Homeodomain-like"/>
    <property type="match status" value="2"/>
</dbReference>
<evidence type="ECO:0000313" key="8">
    <source>
        <dbReference type="EMBL" id="GMI65653.1"/>
    </source>
</evidence>
<evidence type="ECO:0000256" key="1">
    <source>
        <dbReference type="ARBA" id="ARBA00004123"/>
    </source>
</evidence>